<dbReference type="SUPFAM" id="SSF48366">
    <property type="entry name" value="Ras GEF"/>
    <property type="match status" value="1"/>
</dbReference>
<dbReference type="SMART" id="SM00147">
    <property type="entry name" value="RasGEF"/>
    <property type="match status" value="1"/>
</dbReference>
<feature type="coiled-coil region" evidence="3">
    <location>
        <begin position="91"/>
        <end position="118"/>
    </location>
</feature>
<dbReference type="InterPro" id="IPR023578">
    <property type="entry name" value="Ras_GEF_dom_sf"/>
</dbReference>
<dbReference type="EMBL" id="OU898285">
    <property type="protein sequence ID" value="CAG9828803.1"/>
    <property type="molecule type" value="Genomic_DNA"/>
</dbReference>
<dbReference type="PROSITE" id="PS50096">
    <property type="entry name" value="IQ"/>
    <property type="match status" value="1"/>
</dbReference>
<feature type="region of interest" description="Disordered" evidence="4">
    <location>
        <begin position="660"/>
        <end position="702"/>
    </location>
</feature>
<evidence type="ECO:0000256" key="1">
    <source>
        <dbReference type="ARBA" id="ARBA00022658"/>
    </source>
</evidence>
<name>A0A9N9ST20_DIABA</name>
<dbReference type="GO" id="GO:0005886">
    <property type="term" value="C:plasma membrane"/>
    <property type="evidence" value="ECO:0007669"/>
    <property type="project" value="TreeGrafter"/>
</dbReference>
<dbReference type="InterPro" id="IPR001849">
    <property type="entry name" value="PH_domain"/>
</dbReference>
<dbReference type="CDD" id="cd00160">
    <property type="entry name" value="RhoGEF"/>
    <property type="match status" value="1"/>
</dbReference>
<evidence type="ECO:0000259" key="8">
    <source>
        <dbReference type="PROSITE" id="PS50212"/>
    </source>
</evidence>
<dbReference type="InterPro" id="IPR008937">
    <property type="entry name" value="Ras-like_GEF"/>
</dbReference>
<feature type="region of interest" description="Disordered" evidence="4">
    <location>
        <begin position="804"/>
        <end position="841"/>
    </location>
</feature>
<keyword evidence="1 2" id="KW-0344">Guanine-nucleotide releasing factor</keyword>
<evidence type="ECO:0000259" key="6">
    <source>
        <dbReference type="PROSITE" id="PS50009"/>
    </source>
</evidence>
<feature type="region of interest" description="Disordered" evidence="4">
    <location>
        <begin position="901"/>
        <end position="927"/>
    </location>
</feature>
<feature type="compositionally biased region" description="Polar residues" evidence="4">
    <location>
        <begin position="912"/>
        <end position="923"/>
    </location>
</feature>
<dbReference type="Proteomes" id="UP001153709">
    <property type="component" value="Chromosome 10"/>
</dbReference>
<dbReference type="Gene3D" id="1.20.870.10">
    <property type="entry name" value="Son of sevenless (SoS) protein Chain: S domain 1"/>
    <property type="match status" value="2"/>
</dbReference>
<keyword evidence="3" id="KW-0175">Coiled coil</keyword>
<dbReference type="InterPro" id="IPR035899">
    <property type="entry name" value="DBL_dom_sf"/>
</dbReference>
<feature type="domain" description="PH" evidence="5">
    <location>
        <begin position="1"/>
        <end position="63"/>
    </location>
</feature>
<dbReference type="SMART" id="SM00233">
    <property type="entry name" value="PH"/>
    <property type="match status" value="1"/>
</dbReference>
<dbReference type="SMART" id="SM00229">
    <property type="entry name" value="RasGEFN"/>
    <property type="match status" value="1"/>
</dbReference>
<dbReference type="InterPro" id="IPR036964">
    <property type="entry name" value="RASGEF_cat_dom_sf"/>
</dbReference>
<dbReference type="Pfam" id="PF00617">
    <property type="entry name" value="RasGEF"/>
    <property type="match status" value="1"/>
</dbReference>
<evidence type="ECO:0000256" key="4">
    <source>
        <dbReference type="SAM" id="MobiDB-lite"/>
    </source>
</evidence>
<dbReference type="InterPro" id="IPR001895">
    <property type="entry name" value="RASGEF_cat_dom"/>
</dbReference>
<evidence type="ECO:0000313" key="10">
    <source>
        <dbReference type="Proteomes" id="UP001153709"/>
    </source>
</evidence>
<sequence length="1274" mass="144920">MLEGCYCERLPTAGTGSKSKDSSERQFCFAVTYRRENIRQYELRALNEMECKNWIEAIREASFNKLLLQKEELEQKHLHLLQIVESEKTAKWQYTLQCEELATEIKKLRAEGAVHTNELFALKKEWRSMPHYQLNGNIATYQGNSSSDVGSQFSNLDEDSIALRKIKKVQSFFRGWLCRRRWKQIVEQYIKSPHAESMRKRNSLVFRMVEDEEEYMEQMEVLVTCFLRPFKMAASSKKPPCSHEDVNSIFLNSETVLFLHQIFLKGLTSRLESWPTLVLGDLFSMLLPLLSIYQEYVRNHHYSLQVLTECKQSIQFSALLKRLESKPACRGRSLEAFLTYPMHQVPRYIITLHELLAHTPHDHVERKSLQNARQQLEDLSRQMHDEVSETENLRKNLAIERMIVEGCDILLDVNQVFVRQGSLIQLPSEKTKTQKVNFLLKLTKKSTLSGKLHLVSGVGKITLADARLIEDPSENPEEDVSSQSTTSEASTSTNAYHNRDFKIIIETKSMTQSSQVCVHLLASTMQEKTAWISDITQCLDNVQFSDIMGPTMPDSSSISLPQSLKDDPKLFKNEVDIRFSRTLNSCKVPQIRYATPERLLQRLTDLRFLSIDFLNTFLLTYRVFTDGVTVLEALKKVFYSIEDCLEVSLDGLQTKDENTLQTFDEGRRRSSFSPRRTSGASSVSGYGSEMSDRDRSHSYDSQGHKVWKATLQMYREEGQEAESPKVLKSSPTKTGDSLPYPGNKYVSIKVESAKVEEKNKFLTISKVAASSSSDTLTDVTVLNAPNSPSNLSSVTLVGLSPSDSNRQDITLSPAISPHKDSSEKTAQKAYPSKATTSTKTVPTTSVKVSMVKSPTKSAIQTLLSPTKDQKRTEHPKKPSVKMKQESNDKAKSFFQSYYGMNQPGTEKDVPTARSSFQQDSPSRPSRAGVVITSFRKSKRRSSTSTAAAAFAIATSGSSNPRDVSPCREQEEYQAERVRHKESVTSTACTMRVLNVLRHWISKHAQDFENDQCLKNLTVEFLEDIIYSPNLLPAEHKAAVQLLSIDGINFRELLGQAWMKLDKEKRAPHILMMTKRFNDVSRLVASEILRRKSIAARVSTIEKWAAVADIARCLHNFNGVLQICSAFTNTSIFRLKKTWEKVSKTAKHTIEKLQTVVSSDGRFRSLRDALHRCDPPCIPYLGMYLTDLSFIEEGTPNFTSDGLLNFSKMRMIAHVIREIRHFQQTPYNIELIQKVANYLLDTSLIMDDEELYNTSLELEPRTPRLVSQLSTTIIK</sequence>
<accession>A0A9N9ST20</accession>
<feature type="compositionally biased region" description="Low complexity" evidence="4">
    <location>
        <begin position="831"/>
        <end position="841"/>
    </location>
</feature>
<feature type="compositionally biased region" description="Basic and acidic residues" evidence="4">
    <location>
        <begin position="817"/>
        <end position="826"/>
    </location>
</feature>
<dbReference type="OrthoDB" id="10254377at2759"/>
<dbReference type="SMART" id="SM00325">
    <property type="entry name" value="RhoGEF"/>
    <property type="match status" value="1"/>
</dbReference>
<dbReference type="Gene3D" id="2.30.29.30">
    <property type="entry name" value="Pleckstrin-homology domain (PH domain)/Phosphotyrosine-binding domain (PTB)"/>
    <property type="match status" value="2"/>
</dbReference>
<dbReference type="AlphaFoldDB" id="A0A9N9ST20"/>
<dbReference type="Pfam" id="PF00618">
    <property type="entry name" value="RasGEF_N"/>
    <property type="match status" value="1"/>
</dbReference>
<dbReference type="PANTHER" id="PTHR23113:SF99">
    <property type="entry name" value="RASGEF DOMAIN-CONTAINING PROTEIN"/>
    <property type="match status" value="1"/>
</dbReference>
<dbReference type="PROSITE" id="PS50003">
    <property type="entry name" value="PH_DOMAIN"/>
    <property type="match status" value="1"/>
</dbReference>
<evidence type="ECO:0000256" key="3">
    <source>
        <dbReference type="SAM" id="Coils"/>
    </source>
</evidence>
<dbReference type="PROSITE" id="PS00720">
    <property type="entry name" value="RASGEF"/>
    <property type="match status" value="1"/>
</dbReference>
<keyword evidence="10" id="KW-1185">Reference proteome</keyword>
<dbReference type="InterPro" id="IPR011993">
    <property type="entry name" value="PH-like_dom_sf"/>
</dbReference>
<feature type="domain" description="DH" evidence="7">
    <location>
        <begin position="200"/>
        <end position="386"/>
    </location>
</feature>
<protein>
    <recommendedName>
        <fullName evidence="11">Ras-specific guanine nucleotide-releasing factor 2-like</fullName>
    </recommendedName>
</protein>
<dbReference type="InterPro" id="IPR000219">
    <property type="entry name" value="DH_dom"/>
</dbReference>
<evidence type="ECO:0008006" key="11">
    <source>
        <dbReference type="Google" id="ProtNLM"/>
    </source>
</evidence>
<feature type="compositionally biased region" description="Basic and acidic residues" evidence="4">
    <location>
        <begin position="867"/>
        <end position="887"/>
    </location>
</feature>
<reference evidence="9" key="1">
    <citation type="submission" date="2022-01" db="EMBL/GenBank/DDBJ databases">
        <authorList>
            <person name="King R."/>
        </authorList>
    </citation>
    <scope>NUCLEOTIDE SEQUENCE</scope>
</reference>
<evidence type="ECO:0000313" key="9">
    <source>
        <dbReference type="EMBL" id="CAG9828803.1"/>
    </source>
</evidence>
<evidence type="ECO:0000259" key="7">
    <source>
        <dbReference type="PROSITE" id="PS50010"/>
    </source>
</evidence>
<feature type="region of interest" description="Disordered" evidence="4">
    <location>
        <begin position="856"/>
        <end position="887"/>
    </location>
</feature>
<feature type="coiled-coil region" evidence="3">
    <location>
        <begin position="366"/>
        <end position="396"/>
    </location>
</feature>
<dbReference type="GO" id="GO:0005085">
    <property type="term" value="F:guanyl-nucleotide exchange factor activity"/>
    <property type="evidence" value="ECO:0007669"/>
    <property type="project" value="UniProtKB-KW"/>
</dbReference>
<feature type="region of interest" description="Disordered" evidence="4">
    <location>
        <begin position="469"/>
        <end position="493"/>
    </location>
</feature>
<dbReference type="SUPFAM" id="SSF48065">
    <property type="entry name" value="DBL homology domain (DH-domain)"/>
    <property type="match status" value="1"/>
</dbReference>
<dbReference type="PROSITE" id="PS50212">
    <property type="entry name" value="RASGEF_NTER"/>
    <property type="match status" value="1"/>
</dbReference>
<gene>
    <name evidence="9" type="ORF">DIABBA_LOCUS2694</name>
</gene>
<organism evidence="9 10">
    <name type="scientific">Diabrotica balteata</name>
    <name type="common">Banded cucumber beetle</name>
    <dbReference type="NCBI Taxonomy" id="107213"/>
    <lineage>
        <taxon>Eukaryota</taxon>
        <taxon>Metazoa</taxon>
        <taxon>Ecdysozoa</taxon>
        <taxon>Arthropoda</taxon>
        <taxon>Hexapoda</taxon>
        <taxon>Insecta</taxon>
        <taxon>Pterygota</taxon>
        <taxon>Neoptera</taxon>
        <taxon>Endopterygota</taxon>
        <taxon>Coleoptera</taxon>
        <taxon>Polyphaga</taxon>
        <taxon>Cucujiformia</taxon>
        <taxon>Chrysomeloidea</taxon>
        <taxon>Chrysomelidae</taxon>
        <taxon>Galerucinae</taxon>
        <taxon>Diabroticina</taxon>
        <taxon>Diabroticites</taxon>
        <taxon>Diabrotica</taxon>
    </lineage>
</organism>
<evidence type="ECO:0000259" key="5">
    <source>
        <dbReference type="PROSITE" id="PS50003"/>
    </source>
</evidence>
<feature type="domain" description="Ras-GEF" evidence="6">
    <location>
        <begin position="1033"/>
        <end position="1260"/>
    </location>
</feature>
<feature type="compositionally biased region" description="Acidic residues" evidence="4">
    <location>
        <begin position="471"/>
        <end position="480"/>
    </location>
</feature>
<dbReference type="PROSITE" id="PS50010">
    <property type="entry name" value="DH_2"/>
    <property type="match status" value="1"/>
</dbReference>
<dbReference type="Gene3D" id="1.20.900.10">
    <property type="entry name" value="Dbl homology (DH) domain"/>
    <property type="match status" value="1"/>
</dbReference>
<dbReference type="Pfam" id="PF00169">
    <property type="entry name" value="PH"/>
    <property type="match status" value="1"/>
</dbReference>
<dbReference type="GO" id="GO:0007265">
    <property type="term" value="P:Ras protein signal transduction"/>
    <property type="evidence" value="ECO:0007669"/>
    <property type="project" value="TreeGrafter"/>
</dbReference>
<dbReference type="CDD" id="cd00155">
    <property type="entry name" value="RasGEF"/>
    <property type="match status" value="1"/>
</dbReference>
<feature type="region of interest" description="Disordered" evidence="4">
    <location>
        <begin position="718"/>
        <end position="742"/>
    </location>
</feature>
<feature type="compositionally biased region" description="Low complexity" evidence="4">
    <location>
        <begin position="481"/>
        <end position="493"/>
    </location>
</feature>
<feature type="domain" description="N-terminal Ras-GEF" evidence="8">
    <location>
        <begin position="587"/>
        <end position="711"/>
    </location>
</feature>
<dbReference type="Gene3D" id="1.10.840.10">
    <property type="entry name" value="Ras guanine-nucleotide exchange factors catalytic domain"/>
    <property type="match status" value="1"/>
</dbReference>
<proteinExistence type="predicted"/>
<dbReference type="SUPFAM" id="SSF50729">
    <property type="entry name" value="PH domain-like"/>
    <property type="match status" value="2"/>
</dbReference>
<dbReference type="InterPro" id="IPR000651">
    <property type="entry name" value="Ras-like_Gua-exchang_fac_N"/>
</dbReference>
<dbReference type="PANTHER" id="PTHR23113">
    <property type="entry name" value="GUANINE NUCLEOTIDE EXCHANGE FACTOR"/>
    <property type="match status" value="1"/>
</dbReference>
<dbReference type="InterPro" id="IPR019804">
    <property type="entry name" value="Ras_G-nucl-exch_fac_CS"/>
</dbReference>
<dbReference type="PROSITE" id="PS50009">
    <property type="entry name" value="RASGEF_CAT"/>
    <property type="match status" value="1"/>
</dbReference>
<dbReference type="Pfam" id="PF00621">
    <property type="entry name" value="RhoGEF"/>
    <property type="match status" value="1"/>
</dbReference>
<evidence type="ECO:0000256" key="2">
    <source>
        <dbReference type="PROSITE-ProRule" id="PRU00168"/>
    </source>
</evidence>